<comment type="caution">
    <text evidence="3">The sequence shown here is derived from an EMBL/GenBank/DDBJ whole genome shotgun (WGS) entry which is preliminary data.</text>
</comment>
<sequence>MVQALAQASPNNNASHIADFVRLAFNSSILVIILSVVIKFILLIKQDVDQKVELKIAEQIIRVKRCQKHYEDNGCISHVPALEKLCDSWHHCMHSTGQVQSASLWTQTLAETLNAFVEAISFRSLVFVLLAVCALVLVTNVVIASYRVQYYIQGERMTAYQASNNARIE</sequence>
<dbReference type="InterPro" id="IPR018767">
    <property type="entry name" value="Brl1/Brr6_dom"/>
</dbReference>
<evidence type="ECO:0000256" key="1">
    <source>
        <dbReference type="SAM" id="Phobius"/>
    </source>
</evidence>
<dbReference type="GO" id="GO:0006998">
    <property type="term" value="P:nuclear envelope organization"/>
    <property type="evidence" value="ECO:0007669"/>
    <property type="project" value="InterPro"/>
</dbReference>
<keyword evidence="1" id="KW-1133">Transmembrane helix</keyword>
<evidence type="ECO:0000313" key="3">
    <source>
        <dbReference type="EMBL" id="GAV54664.1"/>
    </source>
</evidence>
<keyword evidence="1" id="KW-0472">Membrane</keyword>
<feature type="transmembrane region" description="Helical" evidence="1">
    <location>
        <begin position="20"/>
        <end position="42"/>
    </location>
</feature>
<keyword evidence="1" id="KW-0812">Transmembrane</keyword>
<dbReference type="OrthoDB" id="4068387at2759"/>
<name>A0A1Q3AG00_ZYGRO</name>
<dbReference type="Pfam" id="PF10104">
    <property type="entry name" value="Brr6_like_C_C"/>
    <property type="match status" value="1"/>
</dbReference>
<protein>
    <recommendedName>
        <fullName evidence="2">Brl1/Brr6 domain-containing protein</fullName>
    </recommendedName>
</protein>
<evidence type="ECO:0000313" key="4">
    <source>
        <dbReference type="Proteomes" id="UP000187013"/>
    </source>
</evidence>
<dbReference type="SMART" id="SM01042">
    <property type="entry name" value="Brr6_like_C_C"/>
    <property type="match status" value="1"/>
</dbReference>
<reference evidence="3 4" key="1">
    <citation type="submission" date="2016-08" db="EMBL/GenBank/DDBJ databases">
        <title>Draft genome sequence of allopolyploid Zygosaccharomyces rouxii.</title>
        <authorList>
            <person name="Watanabe J."/>
            <person name="Uehara K."/>
            <person name="Mogi Y."/>
            <person name="Tsukioka Y."/>
        </authorList>
    </citation>
    <scope>NUCLEOTIDE SEQUENCE [LARGE SCALE GENOMIC DNA]</scope>
    <source>
        <strain evidence="3 4">NBRC 110957</strain>
    </source>
</reference>
<accession>A0A1Q3AG00</accession>
<feature type="domain" description="Brl1/Brr6" evidence="2">
    <location>
        <begin position="17"/>
        <end position="147"/>
    </location>
</feature>
<dbReference type="EMBL" id="BDGX01000040">
    <property type="protein sequence ID" value="GAV54664.1"/>
    <property type="molecule type" value="Genomic_DNA"/>
</dbReference>
<dbReference type="PANTHER" id="PTHR28136:SF5">
    <property type="entry name" value="NUCLEUS EXPORT PROTEIN BRR6"/>
    <property type="match status" value="1"/>
</dbReference>
<feature type="transmembrane region" description="Helical" evidence="1">
    <location>
        <begin position="125"/>
        <end position="146"/>
    </location>
</feature>
<dbReference type="PANTHER" id="PTHR28136">
    <property type="entry name" value="NUCLEUS EXPORT PROTEIN BRR6"/>
    <property type="match status" value="1"/>
</dbReference>
<proteinExistence type="predicted"/>
<dbReference type="GO" id="GO:0031965">
    <property type="term" value="C:nuclear membrane"/>
    <property type="evidence" value="ECO:0007669"/>
    <property type="project" value="InterPro"/>
</dbReference>
<dbReference type="AlphaFoldDB" id="A0A1Q3AG00"/>
<dbReference type="GO" id="GO:0055088">
    <property type="term" value="P:lipid homeostasis"/>
    <property type="evidence" value="ECO:0007669"/>
    <property type="project" value="InterPro"/>
</dbReference>
<evidence type="ECO:0000259" key="2">
    <source>
        <dbReference type="SMART" id="SM01042"/>
    </source>
</evidence>
<organism evidence="3 4">
    <name type="scientific">Zygosaccharomyces rouxii</name>
    <dbReference type="NCBI Taxonomy" id="4956"/>
    <lineage>
        <taxon>Eukaryota</taxon>
        <taxon>Fungi</taxon>
        <taxon>Dikarya</taxon>
        <taxon>Ascomycota</taxon>
        <taxon>Saccharomycotina</taxon>
        <taxon>Saccharomycetes</taxon>
        <taxon>Saccharomycetales</taxon>
        <taxon>Saccharomycetaceae</taxon>
        <taxon>Zygosaccharomyces</taxon>
    </lineage>
</organism>
<gene>
    <name evidence="3" type="ORF">ZYGR_0AN01320</name>
</gene>
<dbReference type="InterPro" id="IPR040202">
    <property type="entry name" value="Brl1/Brr6"/>
</dbReference>
<dbReference type="Proteomes" id="UP000187013">
    <property type="component" value="Unassembled WGS sequence"/>
</dbReference>